<dbReference type="InterPro" id="IPR023468">
    <property type="entry name" value="Riboflavin_kinase"/>
</dbReference>
<dbReference type="Pfam" id="PF01687">
    <property type="entry name" value="Flavokinase"/>
    <property type="match status" value="1"/>
</dbReference>
<dbReference type="Pfam" id="PF06574">
    <property type="entry name" value="FAD_syn"/>
    <property type="match status" value="1"/>
</dbReference>
<dbReference type="PANTHER" id="PTHR22749">
    <property type="entry name" value="RIBOFLAVIN KINASE/FMN ADENYLYLTRANSFERASE"/>
    <property type="match status" value="1"/>
</dbReference>
<evidence type="ECO:0000259" key="15">
    <source>
        <dbReference type="SMART" id="SM00904"/>
    </source>
</evidence>
<feature type="domain" description="Riboflavin kinase" evidence="15">
    <location>
        <begin position="171"/>
        <end position="295"/>
    </location>
</feature>
<keyword evidence="9 14" id="KW-0274">FAD</keyword>
<comment type="catalytic activity">
    <reaction evidence="13 14">
        <text>FMN + ATP + H(+) = FAD + diphosphate</text>
        <dbReference type="Rhea" id="RHEA:17237"/>
        <dbReference type="ChEBI" id="CHEBI:15378"/>
        <dbReference type="ChEBI" id="CHEBI:30616"/>
        <dbReference type="ChEBI" id="CHEBI:33019"/>
        <dbReference type="ChEBI" id="CHEBI:57692"/>
        <dbReference type="ChEBI" id="CHEBI:58210"/>
        <dbReference type="EC" id="2.7.7.2"/>
    </reaction>
</comment>
<keyword evidence="6 14" id="KW-0548">Nucleotidyltransferase</keyword>
<dbReference type="EMBL" id="JBBMFF010000128">
    <property type="protein sequence ID" value="MEQ2510159.1"/>
    <property type="molecule type" value="Genomic_DNA"/>
</dbReference>
<dbReference type="Gene3D" id="3.40.50.620">
    <property type="entry name" value="HUPs"/>
    <property type="match status" value="1"/>
</dbReference>
<dbReference type="SUPFAM" id="SSF82114">
    <property type="entry name" value="Riboflavin kinase-like"/>
    <property type="match status" value="1"/>
</dbReference>
<keyword evidence="11" id="KW-0511">Multifunctional enzyme</keyword>
<dbReference type="InterPro" id="IPR015865">
    <property type="entry name" value="Riboflavin_kinase_bac/euk"/>
</dbReference>
<dbReference type="EC" id="2.7.1.26" evidence="14"/>
<accession>A0ABV1G490</accession>
<dbReference type="RefSeq" id="WP_349134865.1">
    <property type="nucleotide sequence ID" value="NZ_JBBMFF010000128.1"/>
</dbReference>
<evidence type="ECO:0000256" key="10">
    <source>
        <dbReference type="ARBA" id="ARBA00022840"/>
    </source>
</evidence>
<gene>
    <name evidence="16" type="primary">ribF</name>
    <name evidence="16" type="ORF">WMO66_02665</name>
</gene>
<dbReference type="PIRSF" id="PIRSF004491">
    <property type="entry name" value="FAD_Synth"/>
    <property type="match status" value="1"/>
</dbReference>
<evidence type="ECO:0000256" key="1">
    <source>
        <dbReference type="ARBA" id="ARBA00004726"/>
    </source>
</evidence>
<keyword evidence="16" id="KW-0687">Ribonucleoprotein</keyword>
<evidence type="ECO:0000256" key="11">
    <source>
        <dbReference type="ARBA" id="ARBA00023268"/>
    </source>
</evidence>
<evidence type="ECO:0000256" key="6">
    <source>
        <dbReference type="ARBA" id="ARBA00022695"/>
    </source>
</evidence>
<keyword evidence="17" id="KW-1185">Reference proteome</keyword>
<dbReference type="InterPro" id="IPR002606">
    <property type="entry name" value="Riboflavin_kinase_bac"/>
</dbReference>
<comment type="catalytic activity">
    <reaction evidence="12 14">
        <text>riboflavin + ATP = FMN + ADP + H(+)</text>
        <dbReference type="Rhea" id="RHEA:14357"/>
        <dbReference type="ChEBI" id="CHEBI:15378"/>
        <dbReference type="ChEBI" id="CHEBI:30616"/>
        <dbReference type="ChEBI" id="CHEBI:57986"/>
        <dbReference type="ChEBI" id="CHEBI:58210"/>
        <dbReference type="ChEBI" id="CHEBI:456216"/>
        <dbReference type="EC" id="2.7.1.26"/>
    </reaction>
</comment>
<keyword evidence="8 14" id="KW-0418">Kinase</keyword>
<evidence type="ECO:0000256" key="13">
    <source>
        <dbReference type="ARBA" id="ARBA00049494"/>
    </source>
</evidence>
<comment type="pathway">
    <text evidence="1 14">Cofactor biosynthesis; FAD biosynthesis; FAD from FMN: step 1/1.</text>
</comment>
<evidence type="ECO:0000256" key="14">
    <source>
        <dbReference type="PIRNR" id="PIRNR004491"/>
    </source>
</evidence>
<evidence type="ECO:0000313" key="17">
    <source>
        <dbReference type="Proteomes" id="UP001491552"/>
    </source>
</evidence>
<evidence type="ECO:0000256" key="7">
    <source>
        <dbReference type="ARBA" id="ARBA00022741"/>
    </source>
</evidence>
<sequence length="297" mass="32981">MTRPCVLALGFFDGVHIGHGGLLRRTRETADRLGVPAAALTFDTHPDTLVSGHSVPLLNTPEDRAALMREYYGIDEVLTLHFDRETMTQPWERFAEETLLGRYHAVHLVCGHDFRFGDRGAGNPEKLAAFCAQRGIGFDRIDVIELDGAPVSSTRIRALLEAGDMAEAVRCLGHPHVLTGPVVSGRHLGRTIGIPTANLALPPQLLCPRHGVYAALACFDGRRLPAVVNIGSRPTVGGTHVTVEPWILDFDGDLYSRTLRLEFYTFLRPERKFDSLDELRAAILHNAEQTREFFRDR</sequence>
<keyword evidence="7 14" id="KW-0547">Nucleotide-binding</keyword>
<evidence type="ECO:0000256" key="4">
    <source>
        <dbReference type="ARBA" id="ARBA00022643"/>
    </source>
</evidence>
<comment type="pathway">
    <text evidence="2 14">Cofactor biosynthesis; FMN biosynthesis; FMN from riboflavin (ATP route): step 1/1.</text>
</comment>
<proteinExistence type="inferred from homology"/>
<dbReference type="NCBIfam" id="TIGR00083">
    <property type="entry name" value="ribF"/>
    <property type="match status" value="1"/>
</dbReference>
<dbReference type="GO" id="GO:0005840">
    <property type="term" value="C:ribosome"/>
    <property type="evidence" value="ECO:0007669"/>
    <property type="project" value="UniProtKB-KW"/>
</dbReference>
<dbReference type="Proteomes" id="UP001491552">
    <property type="component" value="Unassembled WGS sequence"/>
</dbReference>
<dbReference type="SUPFAM" id="SSF52374">
    <property type="entry name" value="Nucleotidylyl transferase"/>
    <property type="match status" value="1"/>
</dbReference>
<evidence type="ECO:0000256" key="9">
    <source>
        <dbReference type="ARBA" id="ARBA00022827"/>
    </source>
</evidence>
<dbReference type="InterPro" id="IPR015864">
    <property type="entry name" value="FAD_synthase"/>
</dbReference>
<evidence type="ECO:0000256" key="5">
    <source>
        <dbReference type="ARBA" id="ARBA00022679"/>
    </source>
</evidence>
<evidence type="ECO:0000313" key="16">
    <source>
        <dbReference type="EMBL" id="MEQ2510159.1"/>
    </source>
</evidence>
<dbReference type="Gene3D" id="2.40.30.30">
    <property type="entry name" value="Riboflavin kinase-like"/>
    <property type="match status" value="1"/>
</dbReference>
<evidence type="ECO:0000256" key="3">
    <source>
        <dbReference type="ARBA" id="ARBA00022630"/>
    </source>
</evidence>
<protein>
    <recommendedName>
        <fullName evidence="14">Riboflavin biosynthesis protein</fullName>
    </recommendedName>
    <domain>
        <recommendedName>
            <fullName evidence="14">Riboflavin kinase</fullName>
            <ecNumber evidence="14">2.7.1.26</ecNumber>
        </recommendedName>
        <alternativeName>
            <fullName evidence="14">Flavokinase</fullName>
        </alternativeName>
    </domain>
    <domain>
        <recommendedName>
            <fullName evidence="14">FMN adenylyltransferase</fullName>
            <ecNumber evidence="14">2.7.7.2</ecNumber>
        </recommendedName>
        <alternativeName>
            <fullName evidence="14">FAD pyrophosphorylase</fullName>
        </alternativeName>
        <alternativeName>
            <fullName evidence="14">FAD synthase</fullName>
        </alternativeName>
    </domain>
</protein>
<keyword evidence="3 14" id="KW-0285">Flavoprotein</keyword>
<keyword evidence="10 14" id="KW-0067">ATP-binding</keyword>
<reference evidence="16 17" key="1">
    <citation type="submission" date="2024-03" db="EMBL/GenBank/DDBJ databases">
        <title>Human intestinal bacterial collection.</title>
        <authorList>
            <person name="Pauvert C."/>
            <person name="Hitch T.C.A."/>
            <person name="Clavel T."/>
        </authorList>
    </citation>
    <scope>NUCLEOTIDE SEQUENCE [LARGE SCALE GENOMIC DNA]</scope>
    <source>
        <strain evidence="16 17">CLA-AA-H192</strain>
    </source>
</reference>
<keyword evidence="4 14" id="KW-0288">FMN</keyword>
<dbReference type="InterPro" id="IPR014729">
    <property type="entry name" value="Rossmann-like_a/b/a_fold"/>
</dbReference>
<dbReference type="GO" id="GO:0008531">
    <property type="term" value="F:riboflavin kinase activity"/>
    <property type="evidence" value="ECO:0007669"/>
    <property type="project" value="UniProtKB-EC"/>
</dbReference>
<dbReference type="EC" id="2.7.7.2" evidence="14"/>
<comment type="caution">
    <text evidence="16">The sequence shown here is derived from an EMBL/GenBank/DDBJ whole genome shotgun (WGS) entry which is preliminary data.</text>
</comment>
<keyword evidence="16" id="KW-0689">Ribosomal protein</keyword>
<evidence type="ECO:0000256" key="8">
    <source>
        <dbReference type="ARBA" id="ARBA00022777"/>
    </source>
</evidence>
<dbReference type="SMART" id="SM00904">
    <property type="entry name" value="Flavokinase"/>
    <property type="match status" value="1"/>
</dbReference>
<dbReference type="CDD" id="cd02064">
    <property type="entry name" value="FAD_synthetase_N"/>
    <property type="match status" value="1"/>
</dbReference>
<organism evidence="16 17">
    <name type="scientific">Faecousia intestinalis</name>
    <dbReference type="NCBI Taxonomy" id="3133167"/>
    <lineage>
        <taxon>Bacteria</taxon>
        <taxon>Bacillati</taxon>
        <taxon>Bacillota</taxon>
        <taxon>Clostridia</taxon>
        <taxon>Eubacteriales</taxon>
        <taxon>Oscillospiraceae</taxon>
        <taxon>Faecousia</taxon>
    </lineage>
</organism>
<comment type="similarity">
    <text evidence="14">Belongs to the ribF family.</text>
</comment>
<dbReference type="InterPro" id="IPR023465">
    <property type="entry name" value="Riboflavin_kinase_dom_sf"/>
</dbReference>
<dbReference type="GO" id="GO:0003919">
    <property type="term" value="F:FMN adenylyltransferase activity"/>
    <property type="evidence" value="ECO:0007669"/>
    <property type="project" value="UniProtKB-EC"/>
</dbReference>
<evidence type="ECO:0000256" key="12">
    <source>
        <dbReference type="ARBA" id="ARBA00047880"/>
    </source>
</evidence>
<evidence type="ECO:0000256" key="2">
    <source>
        <dbReference type="ARBA" id="ARBA00005201"/>
    </source>
</evidence>
<dbReference type="PANTHER" id="PTHR22749:SF6">
    <property type="entry name" value="RIBOFLAVIN KINASE"/>
    <property type="match status" value="1"/>
</dbReference>
<name>A0ABV1G490_9FIRM</name>
<keyword evidence="5 14" id="KW-0808">Transferase</keyword>